<feature type="domain" description="HTH lysR-type" evidence="5">
    <location>
        <begin position="20"/>
        <end position="77"/>
    </location>
</feature>
<keyword evidence="3" id="KW-0238">DNA-binding</keyword>
<dbReference type="FunFam" id="1.10.10.10:FF:000038">
    <property type="entry name" value="Glycine cleavage system transcriptional activator"/>
    <property type="match status" value="1"/>
</dbReference>
<dbReference type="EMBL" id="JAEMNX010000001">
    <property type="protein sequence ID" value="MBJ7536205.1"/>
    <property type="molecule type" value="Genomic_DNA"/>
</dbReference>
<dbReference type="SUPFAM" id="SSF46785">
    <property type="entry name" value="Winged helix' DNA-binding domain"/>
    <property type="match status" value="1"/>
</dbReference>
<dbReference type="Gene3D" id="3.40.190.10">
    <property type="entry name" value="Periplasmic binding protein-like II"/>
    <property type="match status" value="2"/>
</dbReference>
<accession>A0A934JHN3</accession>
<gene>
    <name evidence="6" type="ORF">I8J31_00780</name>
</gene>
<evidence type="ECO:0000256" key="2">
    <source>
        <dbReference type="ARBA" id="ARBA00023015"/>
    </source>
</evidence>
<dbReference type="Pfam" id="PF03466">
    <property type="entry name" value="LysR_substrate"/>
    <property type="match status" value="1"/>
</dbReference>
<dbReference type="AlphaFoldDB" id="A0A934JHN3"/>
<dbReference type="InterPro" id="IPR036390">
    <property type="entry name" value="WH_DNA-bd_sf"/>
</dbReference>
<name>A0A934JHN3_9GAMM</name>
<dbReference type="Pfam" id="PF00126">
    <property type="entry name" value="HTH_1"/>
    <property type="match status" value="1"/>
</dbReference>
<dbReference type="Gene3D" id="1.10.10.10">
    <property type="entry name" value="Winged helix-like DNA-binding domain superfamily/Winged helix DNA-binding domain"/>
    <property type="match status" value="1"/>
</dbReference>
<keyword evidence="7" id="KW-1185">Reference proteome</keyword>
<evidence type="ECO:0000313" key="6">
    <source>
        <dbReference type="EMBL" id="MBJ7536205.1"/>
    </source>
</evidence>
<keyword evidence="4" id="KW-0804">Transcription</keyword>
<dbReference type="PRINTS" id="PR00039">
    <property type="entry name" value="HTHLYSR"/>
</dbReference>
<organism evidence="6 7">
    <name type="scientific">Marinomonas transparens</name>
    <dbReference type="NCBI Taxonomy" id="2795388"/>
    <lineage>
        <taxon>Bacteria</taxon>
        <taxon>Pseudomonadati</taxon>
        <taxon>Pseudomonadota</taxon>
        <taxon>Gammaproteobacteria</taxon>
        <taxon>Oceanospirillales</taxon>
        <taxon>Oceanospirillaceae</taxon>
        <taxon>Marinomonas</taxon>
    </lineage>
</organism>
<dbReference type="InterPro" id="IPR036388">
    <property type="entry name" value="WH-like_DNA-bd_sf"/>
</dbReference>
<evidence type="ECO:0000313" key="7">
    <source>
        <dbReference type="Proteomes" id="UP000628710"/>
    </source>
</evidence>
<dbReference type="InterPro" id="IPR005119">
    <property type="entry name" value="LysR_subst-bd"/>
</dbReference>
<proteinExistence type="inferred from homology"/>
<dbReference type="GO" id="GO:0006351">
    <property type="term" value="P:DNA-templated transcription"/>
    <property type="evidence" value="ECO:0007669"/>
    <property type="project" value="TreeGrafter"/>
</dbReference>
<dbReference type="GO" id="GO:0003700">
    <property type="term" value="F:DNA-binding transcription factor activity"/>
    <property type="evidence" value="ECO:0007669"/>
    <property type="project" value="InterPro"/>
</dbReference>
<dbReference type="SUPFAM" id="SSF53850">
    <property type="entry name" value="Periplasmic binding protein-like II"/>
    <property type="match status" value="1"/>
</dbReference>
<dbReference type="InterPro" id="IPR000847">
    <property type="entry name" value="LysR_HTH_N"/>
</dbReference>
<sequence length="307" mass="34667">MVNTVNNNHTNDYPQKRKLPPLSALTAFEAAARHQSFSRAAEELHLTHGAISRAVGQMEERIGVSLFARRNRRVYLTVAGQRLFKTATEALDALSQTVEEIHRHDSASPFLTVSCEPSLAMRWLMPRLGAFRELHPELNIDLRMAGGPIDLLSENCDIAIRRTDFGISDDYCVTPILEEVAGPVCTPDYWNNTIGKDLEKANWLHSRTRPDAWHHWKIANDMVKVKPANEQYYDHFFYTLQAAQNQLGMAIGSQPLVHDDLKSERLIAPLGMESTGYDYALITLDSPKHDPRIAAFCDWIMGNSTIK</sequence>
<comment type="similarity">
    <text evidence="1">Belongs to the LysR transcriptional regulatory family.</text>
</comment>
<reference evidence="6" key="1">
    <citation type="submission" date="2020-12" db="EMBL/GenBank/DDBJ databases">
        <title>Marinomonas arctica sp. nov., a psychrotolerant bacterium isolated from the Arctic.</title>
        <authorList>
            <person name="Zhang Y."/>
        </authorList>
    </citation>
    <scope>NUCLEOTIDE SEQUENCE</scope>
    <source>
        <strain evidence="6">C1424</strain>
    </source>
</reference>
<comment type="caution">
    <text evidence="6">The sequence shown here is derived from an EMBL/GenBank/DDBJ whole genome shotgun (WGS) entry which is preliminary data.</text>
</comment>
<dbReference type="PANTHER" id="PTHR30537">
    <property type="entry name" value="HTH-TYPE TRANSCRIPTIONAL REGULATOR"/>
    <property type="match status" value="1"/>
</dbReference>
<protein>
    <submittedName>
        <fullName evidence="6">LysR family transcriptional regulator</fullName>
    </submittedName>
</protein>
<dbReference type="InterPro" id="IPR058163">
    <property type="entry name" value="LysR-type_TF_proteobact-type"/>
</dbReference>
<dbReference type="PANTHER" id="PTHR30537:SF74">
    <property type="entry name" value="HTH-TYPE TRANSCRIPTIONAL REGULATOR TRPI"/>
    <property type="match status" value="1"/>
</dbReference>
<evidence type="ECO:0000256" key="1">
    <source>
        <dbReference type="ARBA" id="ARBA00009437"/>
    </source>
</evidence>
<dbReference type="GO" id="GO:0043565">
    <property type="term" value="F:sequence-specific DNA binding"/>
    <property type="evidence" value="ECO:0007669"/>
    <property type="project" value="TreeGrafter"/>
</dbReference>
<keyword evidence="2" id="KW-0805">Transcription regulation</keyword>
<dbReference type="Proteomes" id="UP000628710">
    <property type="component" value="Unassembled WGS sequence"/>
</dbReference>
<dbReference type="PROSITE" id="PS50931">
    <property type="entry name" value="HTH_LYSR"/>
    <property type="match status" value="1"/>
</dbReference>
<evidence type="ECO:0000256" key="3">
    <source>
        <dbReference type="ARBA" id="ARBA00023125"/>
    </source>
</evidence>
<evidence type="ECO:0000256" key="4">
    <source>
        <dbReference type="ARBA" id="ARBA00023163"/>
    </source>
</evidence>
<evidence type="ECO:0000259" key="5">
    <source>
        <dbReference type="PROSITE" id="PS50931"/>
    </source>
</evidence>